<dbReference type="PIRSF" id="PIRSF021320">
    <property type="entry name" value="DUF984"/>
    <property type="match status" value="1"/>
</dbReference>
<dbReference type="CDD" id="cd06553">
    <property type="entry name" value="ASCH_Ef3133_like"/>
    <property type="match status" value="1"/>
</dbReference>
<dbReference type="PANTHER" id="PTHR39203:SF1">
    <property type="entry name" value="CYTOPLASMIC PROTEIN"/>
    <property type="match status" value="1"/>
</dbReference>
<dbReference type="OrthoDB" id="9807542at2"/>
<name>E8LWR4_9VIBR</name>
<dbReference type="SMART" id="SM01022">
    <property type="entry name" value="ASCH"/>
    <property type="match status" value="1"/>
</dbReference>
<dbReference type="EMBL" id="AEVS01000077">
    <property type="protein sequence ID" value="EGA64815.1"/>
    <property type="molecule type" value="Genomic_DNA"/>
</dbReference>
<dbReference type="AlphaFoldDB" id="E8LWR4"/>
<gene>
    <name evidence="2" type="ORF">VIBR0546_17333</name>
</gene>
<reference evidence="2 3" key="1">
    <citation type="journal article" date="2012" name="Int. J. Syst. Evol. Microbiol.">
        <title>Vibrio caribbeanicus sp. nov., isolated from the marine sponge Scleritoderma cyanea.</title>
        <authorList>
            <person name="Hoffmann M."/>
            <person name="Monday S.R."/>
            <person name="Allard M.W."/>
            <person name="Strain E.A."/>
            <person name="Whittaker P."/>
            <person name="Naum M."/>
            <person name="McCarthy P.J."/>
            <person name="Lopez J.V."/>
            <person name="Fischer M."/>
            <person name="Brown E.W."/>
        </authorList>
    </citation>
    <scope>NUCLEOTIDE SEQUENCE [LARGE SCALE GENOMIC DNA]</scope>
    <source>
        <strain evidence="2 3">LMG 20546</strain>
    </source>
</reference>
<accession>E8LWR4</accession>
<dbReference type="PANTHER" id="PTHR39203">
    <property type="entry name" value="CYTOPLASMIC PROTEIN-RELATED"/>
    <property type="match status" value="1"/>
</dbReference>
<feature type="domain" description="ASCH" evidence="1">
    <location>
        <begin position="30"/>
        <end position="153"/>
    </location>
</feature>
<keyword evidence="3" id="KW-1185">Reference proteome</keyword>
<dbReference type="Pfam" id="PF04266">
    <property type="entry name" value="ASCH"/>
    <property type="match status" value="1"/>
</dbReference>
<dbReference type="InterPro" id="IPR015947">
    <property type="entry name" value="PUA-like_sf"/>
</dbReference>
<evidence type="ECO:0000259" key="1">
    <source>
        <dbReference type="SMART" id="SM01022"/>
    </source>
</evidence>
<dbReference type="InterPro" id="IPR007374">
    <property type="entry name" value="ASCH_domain"/>
</dbReference>
<proteinExistence type="predicted"/>
<dbReference type="STRING" id="945543.VIBR0546_17333"/>
<evidence type="ECO:0000313" key="3">
    <source>
        <dbReference type="Proteomes" id="UP000004371"/>
    </source>
</evidence>
<dbReference type="InterPro" id="IPR009326">
    <property type="entry name" value="DUF984"/>
</dbReference>
<dbReference type="SUPFAM" id="SSF88697">
    <property type="entry name" value="PUA domain-like"/>
    <property type="match status" value="1"/>
</dbReference>
<dbReference type="Proteomes" id="UP000004371">
    <property type="component" value="Unassembled WGS sequence"/>
</dbReference>
<dbReference type="Gene3D" id="3.10.400.10">
    <property type="entry name" value="Sulfate adenylyltransferase"/>
    <property type="match status" value="1"/>
</dbReference>
<dbReference type="RefSeq" id="WP_006880293.1">
    <property type="nucleotide sequence ID" value="NZ_AEVS01000077.1"/>
</dbReference>
<organism evidence="2 3">
    <name type="scientific">Vibrio brasiliensis LMG 20546</name>
    <dbReference type="NCBI Taxonomy" id="945543"/>
    <lineage>
        <taxon>Bacteria</taxon>
        <taxon>Pseudomonadati</taxon>
        <taxon>Pseudomonadota</taxon>
        <taxon>Gammaproteobacteria</taxon>
        <taxon>Vibrionales</taxon>
        <taxon>Vibrionaceae</taxon>
        <taxon>Vibrio</taxon>
        <taxon>Vibrio oreintalis group</taxon>
    </lineage>
</organism>
<sequence>MDERSQAYLDQYLNSLPAELAAQHTSFSSDYYCNDEYNANLCADLILRGEKRASCSMEYWYSHEGEPMPQIGHLQVVTDWHGNPVCIVEISSVSTSRYCDVSAEFAAEEGEGDKSLQWWREAHWDFFSKECAELGIEPTQEMMLVLERFKVVYK</sequence>
<dbReference type="eggNOG" id="COG4405">
    <property type="taxonomic scope" value="Bacteria"/>
</dbReference>
<evidence type="ECO:0000313" key="2">
    <source>
        <dbReference type="EMBL" id="EGA64815.1"/>
    </source>
</evidence>
<protein>
    <recommendedName>
        <fullName evidence="1">ASCH domain-containing protein</fullName>
    </recommendedName>
</protein>
<comment type="caution">
    <text evidence="2">The sequence shown here is derived from an EMBL/GenBank/DDBJ whole genome shotgun (WGS) entry which is preliminary data.</text>
</comment>